<dbReference type="InterPro" id="IPR016136">
    <property type="entry name" value="DNA_helicase_N/primase_C"/>
</dbReference>
<dbReference type="AlphaFoldDB" id="A0A1F6F2L7"/>
<dbReference type="SUPFAM" id="SSF52540">
    <property type="entry name" value="P-loop containing nucleoside triphosphate hydrolases"/>
    <property type="match status" value="1"/>
</dbReference>
<dbReference type="InterPro" id="IPR007694">
    <property type="entry name" value="DNA_helicase_DnaB-like_C"/>
</dbReference>
<dbReference type="InterPro" id="IPR027417">
    <property type="entry name" value="P-loop_NTPase"/>
</dbReference>
<evidence type="ECO:0000256" key="5">
    <source>
        <dbReference type="ARBA" id="ARBA00022801"/>
    </source>
</evidence>
<dbReference type="GO" id="GO:0005829">
    <property type="term" value="C:cytosol"/>
    <property type="evidence" value="ECO:0007669"/>
    <property type="project" value="TreeGrafter"/>
</dbReference>
<evidence type="ECO:0000256" key="10">
    <source>
        <dbReference type="ARBA" id="ARBA00048954"/>
    </source>
</evidence>
<dbReference type="InterPro" id="IPR007693">
    <property type="entry name" value="DNA_helicase_DnaB-like_N"/>
</dbReference>
<keyword evidence="8 12" id="KW-0238">DNA-binding</keyword>
<dbReference type="Gene3D" id="3.40.50.300">
    <property type="entry name" value="P-loop containing nucleotide triphosphate hydrolases"/>
    <property type="match status" value="1"/>
</dbReference>
<evidence type="ECO:0000256" key="3">
    <source>
        <dbReference type="ARBA" id="ARBA00022705"/>
    </source>
</evidence>
<dbReference type="InterPro" id="IPR003593">
    <property type="entry name" value="AAA+_ATPase"/>
</dbReference>
<dbReference type="PROSITE" id="PS51199">
    <property type="entry name" value="SF4_HELICASE"/>
    <property type="match status" value="1"/>
</dbReference>
<comment type="function">
    <text evidence="12">The main replicative DNA helicase, it participates in initiation and elongation during chromosome replication. Travels ahead of the DNA replisome, separating dsDNA into templates for DNA synthesis. A processive ATP-dependent 5'-3' DNA helicase it has DNA-dependent ATPase activity.</text>
</comment>
<dbReference type="EC" id="5.6.2.3" evidence="11 12"/>
<dbReference type="SMART" id="SM00382">
    <property type="entry name" value="AAA"/>
    <property type="match status" value="1"/>
</dbReference>
<dbReference type="SUPFAM" id="SSF48024">
    <property type="entry name" value="N-terminal domain of DnaB helicase"/>
    <property type="match status" value="1"/>
</dbReference>
<dbReference type="PANTHER" id="PTHR30153">
    <property type="entry name" value="REPLICATIVE DNA HELICASE DNAB"/>
    <property type="match status" value="1"/>
</dbReference>
<evidence type="ECO:0000256" key="1">
    <source>
        <dbReference type="ARBA" id="ARBA00008428"/>
    </source>
</evidence>
<comment type="catalytic activity">
    <reaction evidence="10 12">
        <text>ATP + H2O = ADP + phosphate + H(+)</text>
        <dbReference type="Rhea" id="RHEA:13065"/>
        <dbReference type="ChEBI" id="CHEBI:15377"/>
        <dbReference type="ChEBI" id="CHEBI:15378"/>
        <dbReference type="ChEBI" id="CHEBI:30616"/>
        <dbReference type="ChEBI" id="CHEBI:43474"/>
        <dbReference type="ChEBI" id="CHEBI:456216"/>
        <dbReference type="EC" id="5.6.2.3"/>
    </reaction>
</comment>
<feature type="domain" description="SF4 helicase" evidence="13">
    <location>
        <begin position="178"/>
        <end position="445"/>
    </location>
</feature>
<dbReference type="Proteomes" id="UP000177372">
    <property type="component" value="Unassembled WGS sequence"/>
</dbReference>
<name>A0A1F6F2L7_9BACT</name>
<evidence type="ECO:0000256" key="11">
    <source>
        <dbReference type="NCBIfam" id="TIGR00665"/>
    </source>
</evidence>
<evidence type="ECO:0000313" key="14">
    <source>
        <dbReference type="EMBL" id="OGG80092.1"/>
    </source>
</evidence>
<evidence type="ECO:0000256" key="2">
    <source>
        <dbReference type="ARBA" id="ARBA00022515"/>
    </source>
</evidence>
<accession>A0A1F6F2L7</accession>
<keyword evidence="7 12" id="KW-0067">ATP-binding</keyword>
<dbReference type="InterPro" id="IPR036185">
    <property type="entry name" value="DNA_heli_DnaB-like_N_sf"/>
</dbReference>
<dbReference type="GO" id="GO:0006269">
    <property type="term" value="P:DNA replication, synthesis of primer"/>
    <property type="evidence" value="ECO:0007669"/>
    <property type="project" value="UniProtKB-UniRule"/>
</dbReference>
<keyword evidence="3 12" id="KW-0235">DNA replication</keyword>
<evidence type="ECO:0000256" key="9">
    <source>
        <dbReference type="ARBA" id="ARBA00023235"/>
    </source>
</evidence>
<dbReference type="NCBIfam" id="TIGR00665">
    <property type="entry name" value="DnaB"/>
    <property type="match status" value="1"/>
</dbReference>
<comment type="similarity">
    <text evidence="1 12">Belongs to the helicase family. DnaB subfamily.</text>
</comment>
<organism evidence="14 15">
    <name type="scientific">Candidatus Kaiserbacteria bacterium RIFCSPLOWO2_01_FULL_54_13</name>
    <dbReference type="NCBI Taxonomy" id="1798512"/>
    <lineage>
        <taxon>Bacteria</taxon>
        <taxon>Candidatus Kaiseribacteriota</taxon>
    </lineage>
</organism>
<dbReference type="GO" id="GO:0003677">
    <property type="term" value="F:DNA binding"/>
    <property type="evidence" value="ECO:0007669"/>
    <property type="project" value="UniProtKB-UniRule"/>
</dbReference>
<dbReference type="Pfam" id="PF03796">
    <property type="entry name" value="DnaB_C"/>
    <property type="match status" value="1"/>
</dbReference>
<evidence type="ECO:0000313" key="15">
    <source>
        <dbReference type="Proteomes" id="UP000177372"/>
    </source>
</evidence>
<dbReference type="Pfam" id="PF00772">
    <property type="entry name" value="DnaB"/>
    <property type="match status" value="1"/>
</dbReference>
<evidence type="ECO:0000256" key="7">
    <source>
        <dbReference type="ARBA" id="ARBA00022840"/>
    </source>
</evidence>
<dbReference type="InterPro" id="IPR007692">
    <property type="entry name" value="DNA_helicase_DnaB"/>
</dbReference>
<keyword evidence="4 12" id="KW-0547">Nucleotide-binding</keyword>
<keyword evidence="5 12" id="KW-0378">Hydrolase</keyword>
<dbReference type="PANTHER" id="PTHR30153:SF2">
    <property type="entry name" value="REPLICATIVE DNA HELICASE"/>
    <property type="match status" value="1"/>
</dbReference>
<evidence type="ECO:0000256" key="6">
    <source>
        <dbReference type="ARBA" id="ARBA00022806"/>
    </source>
</evidence>
<dbReference type="CDD" id="cd00984">
    <property type="entry name" value="DnaB_C"/>
    <property type="match status" value="1"/>
</dbReference>
<dbReference type="EMBL" id="MFLZ01000013">
    <property type="protein sequence ID" value="OGG80092.1"/>
    <property type="molecule type" value="Genomic_DNA"/>
</dbReference>
<gene>
    <name evidence="14" type="ORF">A3A39_02795</name>
</gene>
<dbReference type="GO" id="GO:1990077">
    <property type="term" value="C:primosome complex"/>
    <property type="evidence" value="ECO:0007669"/>
    <property type="project" value="UniProtKB-UniRule"/>
</dbReference>
<evidence type="ECO:0000256" key="4">
    <source>
        <dbReference type="ARBA" id="ARBA00022741"/>
    </source>
</evidence>
<evidence type="ECO:0000256" key="12">
    <source>
        <dbReference type="RuleBase" id="RU362085"/>
    </source>
</evidence>
<dbReference type="GO" id="GO:0016887">
    <property type="term" value="F:ATP hydrolysis activity"/>
    <property type="evidence" value="ECO:0007669"/>
    <property type="project" value="RHEA"/>
</dbReference>
<dbReference type="GO" id="GO:0043139">
    <property type="term" value="F:5'-3' DNA helicase activity"/>
    <property type="evidence" value="ECO:0007669"/>
    <property type="project" value="UniProtKB-EC"/>
</dbReference>
<protein>
    <recommendedName>
        <fullName evidence="11 12">Replicative DNA helicase</fullName>
        <ecNumber evidence="11 12">5.6.2.3</ecNumber>
    </recommendedName>
</protein>
<dbReference type="GO" id="GO:0005524">
    <property type="term" value="F:ATP binding"/>
    <property type="evidence" value="ECO:0007669"/>
    <property type="project" value="UniProtKB-UniRule"/>
</dbReference>
<keyword evidence="2 12" id="KW-0639">Primosome</keyword>
<dbReference type="STRING" id="1798512.A3A39_02795"/>
<proteinExistence type="inferred from homology"/>
<keyword evidence="6 12" id="KW-0347">Helicase</keyword>
<reference evidence="14 15" key="1">
    <citation type="journal article" date="2016" name="Nat. Commun.">
        <title>Thousands of microbial genomes shed light on interconnected biogeochemical processes in an aquifer system.</title>
        <authorList>
            <person name="Anantharaman K."/>
            <person name="Brown C.T."/>
            <person name="Hug L.A."/>
            <person name="Sharon I."/>
            <person name="Castelle C.J."/>
            <person name="Probst A.J."/>
            <person name="Thomas B.C."/>
            <person name="Singh A."/>
            <person name="Wilkins M.J."/>
            <person name="Karaoz U."/>
            <person name="Brodie E.L."/>
            <person name="Williams K.H."/>
            <person name="Hubbard S.S."/>
            <person name="Banfield J.F."/>
        </authorList>
    </citation>
    <scope>NUCLEOTIDE SEQUENCE [LARGE SCALE GENOMIC DNA]</scope>
</reference>
<evidence type="ECO:0000259" key="13">
    <source>
        <dbReference type="PROSITE" id="PS51199"/>
    </source>
</evidence>
<evidence type="ECO:0000256" key="8">
    <source>
        <dbReference type="ARBA" id="ARBA00023125"/>
    </source>
</evidence>
<dbReference type="Gene3D" id="1.10.860.10">
    <property type="entry name" value="DNAb Helicase, Chain A"/>
    <property type="match status" value="1"/>
</dbReference>
<keyword evidence="9" id="KW-0413">Isomerase</keyword>
<dbReference type="FunFam" id="1.10.860.10:FF:000001">
    <property type="entry name" value="Replicative DNA helicase"/>
    <property type="match status" value="1"/>
</dbReference>
<comment type="caution">
    <text evidence="14">The sequence shown here is derived from an EMBL/GenBank/DDBJ whole genome shotgun (WGS) entry which is preliminary data.</text>
</comment>
<sequence>MVEKTPRIPPQDTDAERALLGALMLNPNAMYEVADVVGVDSFYAGKHRVVYDAMLSLYAKNDPIDIVTVSAKLKERKQLGELGGAAYLSELVGAAASPGSARHYAELVQTKFLLRSLIAAAATINELGFQEDRDVATVLDEAQAAVFGVSQTPMLRSFSAIKEELTEAWERLEHLQKHESVLRGVSTGFRELDNLLAGLQKSDLILLAARPSMGKTALALDIARLSATKHGTPVGIFSLEMSSQQLVDRMLAAQAGVNAWRLRTGKIKSEDEFARLQEAMGVLAEAPIYIDDKPSSTVLQMRSVARRLKMEKDLKLVIVDYLQLITPTYTRAADSMVQQITEISRSLKAMARELDVPVLALSQLSRAVETRRGRPRLSDLRDSGSLEQDADVVMFIHRDDKMNENSDRPGIAEILVEKHRNGPTGKIELRFDEETTTFLSIEKSDFGGFTPETEVEQEAPF</sequence>